<sequence>MNNQPDDPGPRGQTWQDVADQPSIGAGINERPKTGSSEEAVRENLNELRQFAGEQTERAKTAVGDAAEDKKNMAARQLGGVASALEKVGSELERSDQQVVGRYAKQIGGSLQGFVRDIEGRDLGEIAGMVEDFGRRQPLAFLGIAAIAGLTASRLLTASAHRRSEPAVSPPSASSMPAGVQSMRSEP</sequence>
<evidence type="ECO:0000256" key="1">
    <source>
        <dbReference type="SAM" id="MobiDB-lite"/>
    </source>
</evidence>
<accession>A0A7W6ZY14</accession>
<dbReference type="Proteomes" id="UP000543836">
    <property type="component" value="Unassembled WGS sequence"/>
</dbReference>
<proteinExistence type="predicted"/>
<evidence type="ECO:0000313" key="2">
    <source>
        <dbReference type="EMBL" id="MBB4570791.1"/>
    </source>
</evidence>
<feature type="compositionally biased region" description="Low complexity" evidence="1">
    <location>
        <begin position="166"/>
        <end position="178"/>
    </location>
</feature>
<protein>
    <recommendedName>
        <fullName evidence="4">Nutrient deprivation-induced protein</fullName>
    </recommendedName>
</protein>
<dbReference type="AlphaFoldDB" id="A0A7W6ZY14"/>
<reference evidence="2 3" key="1">
    <citation type="submission" date="2020-08" db="EMBL/GenBank/DDBJ databases">
        <title>Genomic Encyclopedia of Type Strains, Phase IV (KMG-V): Genome sequencing to study the core and pangenomes of soil and plant-associated prokaryotes.</title>
        <authorList>
            <person name="Whitman W."/>
        </authorList>
    </citation>
    <scope>NUCLEOTIDE SEQUENCE [LARGE SCALE GENOMIC DNA]</scope>
    <source>
        <strain evidence="2 3">SEMIA 492</strain>
    </source>
</reference>
<feature type="region of interest" description="Disordered" evidence="1">
    <location>
        <begin position="160"/>
        <end position="187"/>
    </location>
</feature>
<dbReference type="EMBL" id="JACIIG010000016">
    <property type="protein sequence ID" value="MBB4570791.1"/>
    <property type="molecule type" value="Genomic_DNA"/>
</dbReference>
<gene>
    <name evidence="2" type="ORF">GGE60_004948</name>
</gene>
<evidence type="ECO:0008006" key="4">
    <source>
        <dbReference type="Google" id="ProtNLM"/>
    </source>
</evidence>
<evidence type="ECO:0000313" key="3">
    <source>
        <dbReference type="Proteomes" id="UP000543836"/>
    </source>
</evidence>
<comment type="caution">
    <text evidence="2">The sequence shown here is derived from an EMBL/GenBank/DDBJ whole genome shotgun (WGS) entry which is preliminary data.</text>
</comment>
<feature type="region of interest" description="Disordered" evidence="1">
    <location>
        <begin position="1"/>
        <end position="40"/>
    </location>
</feature>
<organism evidence="2 3">
    <name type="scientific">Rhizobium leucaenae</name>
    <dbReference type="NCBI Taxonomy" id="29450"/>
    <lineage>
        <taxon>Bacteria</taxon>
        <taxon>Pseudomonadati</taxon>
        <taxon>Pseudomonadota</taxon>
        <taxon>Alphaproteobacteria</taxon>
        <taxon>Hyphomicrobiales</taxon>
        <taxon>Rhizobiaceae</taxon>
        <taxon>Rhizobium/Agrobacterium group</taxon>
        <taxon>Rhizobium</taxon>
    </lineage>
</organism>
<name>A0A7W6ZY14_9HYPH</name>
<keyword evidence="3" id="KW-1185">Reference proteome</keyword>
<dbReference type="RefSeq" id="WP_245276648.1">
    <property type="nucleotide sequence ID" value="NZ_JACIIG010000016.1"/>
</dbReference>